<dbReference type="STRING" id="1111738.GCA_000427905_02167"/>
<evidence type="ECO:0000256" key="3">
    <source>
        <dbReference type="SAM" id="MobiDB-lite"/>
    </source>
</evidence>
<keyword evidence="4" id="KW-0472">Membrane</keyword>
<dbReference type="EMBL" id="QGUI02000075">
    <property type="protein sequence ID" value="MFO7192142.1"/>
    <property type="molecule type" value="Genomic_DNA"/>
</dbReference>
<dbReference type="Pfam" id="PF00160">
    <property type="entry name" value="Pro_isomerase"/>
    <property type="match status" value="1"/>
</dbReference>
<dbReference type="EMBL" id="QGUI01000447">
    <property type="protein sequence ID" value="PZM95751.1"/>
    <property type="molecule type" value="Genomic_DNA"/>
</dbReference>
<dbReference type="Gene3D" id="2.40.100.10">
    <property type="entry name" value="Cyclophilin-like"/>
    <property type="match status" value="1"/>
</dbReference>
<protein>
    <submittedName>
        <fullName evidence="7">Peptidylprolyl isomerase</fullName>
        <ecNumber evidence="6">5.2.1.8</ecNumber>
    </submittedName>
</protein>
<reference evidence="6" key="4">
    <citation type="submission" date="2023-08" db="EMBL/GenBank/DDBJ databases">
        <authorList>
            <person name="Guima S.E.S."/>
            <person name="Martins L.F."/>
            <person name="Silva A.M."/>
            <person name="Setubal J.C."/>
        </authorList>
    </citation>
    <scope>NUCLEOTIDE SEQUENCE</scope>
    <source>
        <strain evidence="6">ZC4RG45</strain>
    </source>
</reference>
<dbReference type="PANTHER" id="PTHR45625">
    <property type="entry name" value="PEPTIDYL-PROLYL CIS-TRANS ISOMERASE-RELATED"/>
    <property type="match status" value="1"/>
</dbReference>
<keyword evidence="4" id="KW-0812">Transmembrane</keyword>
<dbReference type="Proteomes" id="UP000249324">
    <property type="component" value="Unassembled WGS sequence"/>
</dbReference>
<comment type="function">
    <text evidence="1">PPIases accelerate the folding of proteins. It catalyzes the cis-trans isomerization of proline imidic peptide bonds in oligopeptides.</text>
</comment>
<reference evidence="6" key="1">
    <citation type="submission" date="2018-05" db="EMBL/GenBank/DDBJ databases">
        <authorList>
            <person name="Moura L."/>
            <person name="Setubal J.C."/>
        </authorList>
    </citation>
    <scope>NUCLEOTIDE SEQUENCE</scope>
    <source>
        <strain evidence="6">ZC4RG45</strain>
    </source>
</reference>
<evidence type="ECO:0000313" key="7">
    <source>
        <dbReference type="EMBL" id="PZM95751.1"/>
    </source>
</evidence>
<dbReference type="InterPro" id="IPR002130">
    <property type="entry name" value="Cyclophilin-type_PPIase_dom"/>
</dbReference>
<feature type="transmembrane region" description="Helical" evidence="4">
    <location>
        <begin position="31"/>
        <end position="52"/>
    </location>
</feature>
<feature type="coiled-coil region" evidence="2">
    <location>
        <begin position="52"/>
        <end position="94"/>
    </location>
</feature>
<organism evidence="7">
    <name type="scientific">Thermocrispum agreste</name>
    <dbReference type="NCBI Taxonomy" id="37925"/>
    <lineage>
        <taxon>Bacteria</taxon>
        <taxon>Bacillati</taxon>
        <taxon>Actinomycetota</taxon>
        <taxon>Actinomycetes</taxon>
        <taxon>Pseudonocardiales</taxon>
        <taxon>Pseudonocardiaceae</taxon>
        <taxon>Thermocrispum</taxon>
    </lineage>
</organism>
<reference evidence="6 8" key="3">
    <citation type="journal article" date="2021" name="BMC Genomics">
        <title>Genome-resolved metagenome and metatranscriptome analyses of thermophilic composting reveal key bacterial players and their metabolic interactions.</title>
        <authorList>
            <person name="Braga L.P.P."/>
            <person name="Pereira R.V."/>
            <person name="Martins L.F."/>
            <person name="Moura L.M.S."/>
            <person name="Sanchez F.B."/>
            <person name="Patane J.S.L."/>
            <person name="da Silva A.M."/>
            <person name="Setubal J.C."/>
        </authorList>
    </citation>
    <scope>NUCLEOTIDE SEQUENCE [LARGE SCALE GENOMIC DNA]</scope>
    <source>
        <strain evidence="6">ZC4RG45</strain>
    </source>
</reference>
<reference evidence="7" key="2">
    <citation type="submission" date="2018-05" db="EMBL/GenBank/DDBJ databases">
        <authorList>
            <person name="Lanie J.A."/>
            <person name="Ng W.-L."/>
            <person name="Kazmierczak K.M."/>
            <person name="Andrzejewski T.M."/>
            <person name="Davidsen T.M."/>
            <person name="Wayne K.J."/>
            <person name="Tettelin H."/>
            <person name="Glass J.I."/>
            <person name="Rusch D."/>
            <person name="Podicherti R."/>
            <person name="Tsui H.-C.T."/>
            <person name="Winkler M.E."/>
        </authorList>
    </citation>
    <scope>NUCLEOTIDE SEQUENCE</scope>
    <source>
        <strain evidence="7">ZC4RG45</strain>
    </source>
</reference>
<evidence type="ECO:0000313" key="8">
    <source>
        <dbReference type="Proteomes" id="UP000249324"/>
    </source>
</evidence>
<evidence type="ECO:0000256" key="1">
    <source>
        <dbReference type="ARBA" id="ARBA00002388"/>
    </source>
</evidence>
<dbReference type="PANTHER" id="PTHR45625:SF3">
    <property type="entry name" value="PEPTIDYL-PROLYL CIS-TRANS ISOMERASE B-RELATED"/>
    <property type="match status" value="1"/>
</dbReference>
<sequence>MSTNQQRREAAKRKLERQLKARAARARRNRIIAAVATGVAVVAVIALVLIFVNQARQEAEAEAARQAKAAAEQKASEKERLDKAKAEIDDMVRKLKIPGKRTEPVPHPKPLPNPSTCKYPESAQEAAKDVDPPEQTTVPASGTVDVTIDTTAGEIGLTLDRSMAPCTVNSIVSLIEQGYYDGSSCHRLGIQGLQMLQCGDPTGTGRGGPGYTVPDEFHSKLKYGRGLVAMANTGAPNSGGGQFFLIYGSATMSDGSMLPRQYTVFGTISDTGLKTLEKVARKGLDPKSYLEYADGTAKPVLEVKFTKVSVKDD</sequence>
<dbReference type="CDD" id="cd00317">
    <property type="entry name" value="cyclophilin"/>
    <property type="match status" value="1"/>
</dbReference>
<feature type="domain" description="PPIase cyclophilin-type" evidence="5">
    <location>
        <begin position="149"/>
        <end position="310"/>
    </location>
</feature>
<gene>
    <name evidence="6" type="ORF">DIU77_007865</name>
    <name evidence="7" type="ORF">DIU77_11890</name>
</gene>
<name>A0A2W4JBE6_9PSEU</name>
<dbReference type="EC" id="5.2.1.8" evidence="6"/>
<accession>A0A2W4JBE6</accession>
<dbReference type="InterPro" id="IPR029000">
    <property type="entry name" value="Cyclophilin-like_dom_sf"/>
</dbReference>
<dbReference type="PROSITE" id="PS50072">
    <property type="entry name" value="CSA_PPIASE_2"/>
    <property type="match status" value="1"/>
</dbReference>
<dbReference type="SUPFAM" id="SSF50891">
    <property type="entry name" value="Cyclophilin-like"/>
    <property type="match status" value="1"/>
</dbReference>
<keyword evidence="4" id="KW-1133">Transmembrane helix</keyword>
<keyword evidence="7" id="KW-0413">Isomerase</keyword>
<evidence type="ECO:0000256" key="2">
    <source>
        <dbReference type="SAM" id="Coils"/>
    </source>
</evidence>
<comment type="caution">
    <text evidence="7">The sequence shown here is derived from an EMBL/GenBank/DDBJ whole genome shotgun (WGS) entry which is preliminary data.</text>
</comment>
<proteinExistence type="predicted"/>
<dbReference type="GO" id="GO:0003755">
    <property type="term" value="F:peptidyl-prolyl cis-trans isomerase activity"/>
    <property type="evidence" value="ECO:0007669"/>
    <property type="project" value="UniProtKB-EC"/>
</dbReference>
<dbReference type="AlphaFoldDB" id="A0A2W4JBE6"/>
<evidence type="ECO:0000256" key="4">
    <source>
        <dbReference type="SAM" id="Phobius"/>
    </source>
</evidence>
<evidence type="ECO:0000313" key="6">
    <source>
        <dbReference type="EMBL" id="MFO7192142.1"/>
    </source>
</evidence>
<feature type="region of interest" description="Disordered" evidence="3">
    <location>
        <begin position="98"/>
        <end position="140"/>
    </location>
</feature>
<evidence type="ECO:0000259" key="5">
    <source>
        <dbReference type="PROSITE" id="PS50072"/>
    </source>
</evidence>
<dbReference type="InterPro" id="IPR044666">
    <property type="entry name" value="Cyclophilin_A-like"/>
</dbReference>
<keyword evidence="2" id="KW-0175">Coiled coil</keyword>